<keyword evidence="2 11" id="KW-0813">Transport</keyword>
<comment type="subcellular location">
    <subcellularLocation>
        <location evidence="1">Membrane</location>
        <topology evidence="1">Multi-pass membrane protein</topology>
    </subcellularLocation>
</comment>
<evidence type="ECO:0000256" key="5">
    <source>
        <dbReference type="ARBA" id="ARBA00022989"/>
    </source>
</evidence>
<evidence type="ECO:0000313" key="12">
    <source>
        <dbReference type="EMBL" id="KAK2169912.1"/>
    </source>
</evidence>
<comment type="similarity">
    <text evidence="11">Belongs to the amiloride-sensitive sodium channel (TC 1.A.6) family.</text>
</comment>
<dbReference type="GO" id="GO:0015280">
    <property type="term" value="F:ligand-gated sodium channel activity"/>
    <property type="evidence" value="ECO:0007669"/>
    <property type="project" value="TreeGrafter"/>
</dbReference>
<keyword evidence="6" id="KW-0915">Sodium</keyword>
<dbReference type="EMBL" id="JAODUP010000006">
    <property type="protein sequence ID" value="KAK2169912.1"/>
    <property type="molecule type" value="Genomic_DNA"/>
</dbReference>
<organism evidence="12 13">
    <name type="scientific">Paralvinella palmiformis</name>
    <dbReference type="NCBI Taxonomy" id="53620"/>
    <lineage>
        <taxon>Eukaryota</taxon>
        <taxon>Metazoa</taxon>
        <taxon>Spiralia</taxon>
        <taxon>Lophotrochozoa</taxon>
        <taxon>Annelida</taxon>
        <taxon>Polychaeta</taxon>
        <taxon>Sedentaria</taxon>
        <taxon>Canalipalpata</taxon>
        <taxon>Terebellida</taxon>
        <taxon>Terebelliformia</taxon>
        <taxon>Alvinellidae</taxon>
        <taxon>Paralvinella</taxon>
    </lineage>
</organism>
<evidence type="ECO:0000256" key="9">
    <source>
        <dbReference type="ARBA" id="ARBA00023201"/>
    </source>
</evidence>
<sequence length="261" mass="29980">MASVTYQYSVSLPLPWGNCTNKSIRFFEGESYTQSKCKLNHETESLLKICGCKDIQMPGQSALCTISKYITCMRDREHNTTRCPDACVVKTHSVDLSSNIISVLSAERLLNLHSNDIERRYFRAAEYRFRVTHEQMVSRLQRLQDTWQHIEHVRSYLKINVFATGTSLINRVKRAITNMDSLVRFIIHTEMFANLGNYSAAYRTYLEPSIKTIDQAHGDIITAITAFSDMLISYNYEKMPGKTENQYGNLAKKGKQATQYT</sequence>
<dbReference type="InterPro" id="IPR001873">
    <property type="entry name" value="ENaC"/>
</dbReference>
<dbReference type="PANTHER" id="PTHR11690">
    <property type="entry name" value="AMILORIDE-SENSITIVE SODIUM CHANNEL-RELATED"/>
    <property type="match status" value="1"/>
</dbReference>
<name>A0AAD9NGY3_9ANNE</name>
<dbReference type="Pfam" id="PF00858">
    <property type="entry name" value="ASC"/>
    <property type="match status" value="1"/>
</dbReference>
<evidence type="ECO:0000256" key="7">
    <source>
        <dbReference type="ARBA" id="ARBA00023065"/>
    </source>
</evidence>
<keyword evidence="10 11" id="KW-0407">Ion channel</keyword>
<evidence type="ECO:0000256" key="4">
    <source>
        <dbReference type="ARBA" id="ARBA00022692"/>
    </source>
</evidence>
<gene>
    <name evidence="12" type="ORF">LSH36_6g15055</name>
</gene>
<evidence type="ECO:0000256" key="10">
    <source>
        <dbReference type="ARBA" id="ARBA00023303"/>
    </source>
</evidence>
<evidence type="ECO:0000256" key="11">
    <source>
        <dbReference type="RuleBase" id="RU000679"/>
    </source>
</evidence>
<proteinExistence type="inferred from homology"/>
<dbReference type="AlphaFoldDB" id="A0AAD9NGY3"/>
<evidence type="ECO:0000256" key="6">
    <source>
        <dbReference type="ARBA" id="ARBA00023053"/>
    </source>
</evidence>
<keyword evidence="5" id="KW-1133">Transmembrane helix</keyword>
<protein>
    <submittedName>
        <fullName evidence="12">Uncharacterized protein</fullName>
    </submittedName>
</protein>
<keyword evidence="8" id="KW-0472">Membrane</keyword>
<evidence type="ECO:0000256" key="1">
    <source>
        <dbReference type="ARBA" id="ARBA00004141"/>
    </source>
</evidence>
<keyword evidence="4 11" id="KW-0812">Transmembrane</keyword>
<keyword evidence="3 11" id="KW-0894">Sodium channel</keyword>
<evidence type="ECO:0000313" key="13">
    <source>
        <dbReference type="Proteomes" id="UP001208570"/>
    </source>
</evidence>
<reference evidence="12" key="1">
    <citation type="journal article" date="2023" name="Mol. Biol. Evol.">
        <title>Third-Generation Sequencing Reveals the Adaptive Role of the Epigenome in Three Deep-Sea Polychaetes.</title>
        <authorList>
            <person name="Perez M."/>
            <person name="Aroh O."/>
            <person name="Sun Y."/>
            <person name="Lan Y."/>
            <person name="Juniper S.K."/>
            <person name="Young C.R."/>
            <person name="Angers B."/>
            <person name="Qian P.Y."/>
        </authorList>
    </citation>
    <scope>NUCLEOTIDE SEQUENCE</scope>
    <source>
        <strain evidence="12">P08H-3</strain>
    </source>
</reference>
<dbReference type="GO" id="GO:0005886">
    <property type="term" value="C:plasma membrane"/>
    <property type="evidence" value="ECO:0007669"/>
    <property type="project" value="TreeGrafter"/>
</dbReference>
<keyword evidence="7 11" id="KW-0406">Ion transport</keyword>
<keyword evidence="9 11" id="KW-0739">Sodium transport</keyword>
<keyword evidence="13" id="KW-1185">Reference proteome</keyword>
<comment type="caution">
    <text evidence="12">The sequence shown here is derived from an EMBL/GenBank/DDBJ whole genome shotgun (WGS) entry which is preliminary data.</text>
</comment>
<evidence type="ECO:0000256" key="8">
    <source>
        <dbReference type="ARBA" id="ARBA00023136"/>
    </source>
</evidence>
<evidence type="ECO:0000256" key="3">
    <source>
        <dbReference type="ARBA" id="ARBA00022461"/>
    </source>
</evidence>
<accession>A0AAD9NGY3</accession>
<dbReference type="Gene3D" id="1.10.287.820">
    <property type="entry name" value="Acid-sensing ion channel domain"/>
    <property type="match status" value="1"/>
</dbReference>
<evidence type="ECO:0000256" key="2">
    <source>
        <dbReference type="ARBA" id="ARBA00022448"/>
    </source>
</evidence>
<dbReference type="Proteomes" id="UP001208570">
    <property type="component" value="Unassembled WGS sequence"/>
</dbReference>